<evidence type="ECO:0000313" key="1">
    <source>
        <dbReference type="EMBL" id="GBP97483.1"/>
    </source>
</evidence>
<name>A0A4C2ADQ8_EUMVA</name>
<comment type="caution">
    <text evidence="1">The sequence shown here is derived from an EMBL/GenBank/DDBJ whole genome shotgun (WGS) entry which is preliminary data.</text>
</comment>
<dbReference type="AlphaFoldDB" id="A0A4C2ADQ8"/>
<dbReference type="SUPFAM" id="SSF50494">
    <property type="entry name" value="Trypsin-like serine proteases"/>
    <property type="match status" value="1"/>
</dbReference>
<sequence>MVIDIKVPERFRGRHTSYQDDIALVFLASPLQYDFNIRPVCIDFGIILEKAVGCRQFGKMVAYGRDTPARRQPQPQTRHHRVVAPWGVG</sequence>
<reference evidence="1 2" key="1">
    <citation type="journal article" date="2019" name="Commun. Biol.">
        <title>The bagworm genome reveals a unique fibroin gene that provides high tensile strength.</title>
        <authorList>
            <person name="Kono N."/>
            <person name="Nakamura H."/>
            <person name="Ohtoshi R."/>
            <person name="Tomita M."/>
            <person name="Numata K."/>
            <person name="Arakawa K."/>
        </authorList>
    </citation>
    <scope>NUCLEOTIDE SEQUENCE [LARGE SCALE GENOMIC DNA]</scope>
</reference>
<protein>
    <submittedName>
        <fullName evidence="1">Uncharacterized protein</fullName>
    </submittedName>
</protein>
<dbReference type="Gene3D" id="2.40.10.10">
    <property type="entry name" value="Trypsin-like serine proteases"/>
    <property type="match status" value="1"/>
</dbReference>
<evidence type="ECO:0000313" key="2">
    <source>
        <dbReference type="Proteomes" id="UP000299102"/>
    </source>
</evidence>
<dbReference type="EMBL" id="BGZK01002941">
    <property type="protein sequence ID" value="GBP97483.1"/>
    <property type="molecule type" value="Genomic_DNA"/>
</dbReference>
<accession>A0A4C2ADQ8</accession>
<gene>
    <name evidence="1" type="ORF">EVAR_46156_1</name>
</gene>
<proteinExistence type="predicted"/>
<dbReference type="InterPro" id="IPR009003">
    <property type="entry name" value="Peptidase_S1_PA"/>
</dbReference>
<dbReference type="InterPro" id="IPR043504">
    <property type="entry name" value="Peptidase_S1_PA_chymotrypsin"/>
</dbReference>
<dbReference type="OrthoDB" id="2019384at2759"/>
<organism evidence="1 2">
    <name type="scientific">Eumeta variegata</name>
    <name type="common">Bagworm moth</name>
    <name type="synonym">Eumeta japonica</name>
    <dbReference type="NCBI Taxonomy" id="151549"/>
    <lineage>
        <taxon>Eukaryota</taxon>
        <taxon>Metazoa</taxon>
        <taxon>Ecdysozoa</taxon>
        <taxon>Arthropoda</taxon>
        <taxon>Hexapoda</taxon>
        <taxon>Insecta</taxon>
        <taxon>Pterygota</taxon>
        <taxon>Neoptera</taxon>
        <taxon>Endopterygota</taxon>
        <taxon>Lepidoptera</taxon>
        <taxon>Glossata</taxon>
        <taxon>Ditrysia</taxon>
        <taxon>Tineoidea</taxon>
        <taxon>Psychidae</taxon>
        <taxon>Oiketicinae</taxon>
        <taxon>Eumeta</taxon>
    </lineage>
</organism>
<keyword evidence="2" id="KW-1185">Reference proteome</keyword>
<dbReference type="Proteomes" id="UP000299102">
    <property type="component" value="Unassembled WGS sequence"/>
</dbReference>